<dbReference type="SMART" id="SM00320">
    <property type="entry name" value="WD40"/>
    <property type="match status" value="3"/>
</dbReference>
<sequence>REQRPIQQYGSSEAIASCAWSTNGGSPLLIAGMGYKYLRTYDIRVDSNSSPLQFSTKAVYGTTIDPFNPYRLATYNEEGVIKLWDLRQTTLTNLQYVLTLNSETTTKHSLSKITFSPSRPGLLASLSKDATHVNLWDIQETCTLHSAIAPTTTNNMNSSSFPPTTPSSEFPPQSINQTSLTSGLK</sequence>
<gene>
    <name evidence="2" type="ORF">INT45_007787</name>
</gene>
<comment type="caution">
    <text evidence="2">The sequence shown here is derived from an EMBL/GenBank/DDBJ whole genome shotgun (WGS) entry which is preliminary data.</text>
</comment>
<dbReference type="PANTHER" id="PTHR16453">
    <property type="entry name" value="WD40 DOMAIN-CONTAINING PROTEIN MIO FAMILY MEMBER"/>
    <property type="match status" value="1"/>
</dbReference>
<dbReference type="Gene3D" id="2.130.10.10">
    <property type="entry name" value="YVTN repeat-like/Quinoprotein amine dehydrogenase"/>
    <property type="match status" value="1"/>
</dbReference>
<organism evidence="2 3">
    <name type="scientific">Circinella minor</name>
    <dbReference type="NCBI Taxonomy" id="1195481"/>
    <lineage>
        <taxon>Eukaryota</taxon>
        <taxon>Fungi</taxon>
        <taxon>Fungi incertae sedis</taxon>
        <taxon>Mucoromycota</taxon>
        <taxon>Mucoromycotina</taxon>
        <taxon>Mucoromycetes</taxon>
        <taxon>Mucorales</taxon>
        <taxon>Lichtheimiaceae</taxon>
        <taxon>Circinella</taxon>
    </lineage>
</organism>
<reference evidence="2 3" key="1">
    <citation type="submission" date="2020-12" db="EMBL/GenBank/DDBJ databases">
        <title>Metabolic potential, ecology and presence of endohyphal bacteria is reflected in genomic diversity of Mucoromycotina.</title>
        <authorList>
            <person name="Muszewska A."/>
            <person name="Okrasinska A."/>
            <person name="Steczkiewicz K."/>
            <person name="Drgas O."/>
            <person name="Orlowska M."/>
            <person name="Perlinska-Lenart U."/>
            <person name="Aleksandrzak-Piekarczyk T."/>
            <person name="Szatraj K."/>
            <person name="Zielenkiewicz U."/>
            <person name="Pilsyk S."/>
            <person name="Malc E."/>
            <person name="Mieczkowski P."/>
            <person name="Kruszewska J.S."/>
            <person name="Biernat P."/>
            <person name="Pawlowska J."/>
        </authorList>
    </citation>
    <scope>NUCLEOTIDE SEQUENCE [LARGE SCALE GENOMIC DNA]</scope>
    <source>
        <strain evidence="2 3">CBS 142.35</strain>
    </source>
</reference>
<dbReference type="EMBL" id="JAEPRB010000166">
    <property type="protein sequence ID" value="KAG2219748.1"/>
    <property type="molecule type" value="Genomic_DNA"/>
</dbReference>
<protein>
    <submittedName>
        <fullName evidence="2">Uncharacterized protein</fullName>
    </submittedName>
</protein>
<dbReference type="GO" id="GO:0005737">
    <property type="term" value="C:cytoplasm"/>
    <property type="evidence" value="ECO:0007669"/>
    <property type="project" value="TreeGrafter"/>
</dbReference>
<feature type="compositionally biased region" description="Low complexity" evidence="1">
    <location>
        <begin position="153"/>
        <end position="172"/>
    </location>
</feature>
<dbReference type="InterPro" id="IPR001680">
    <property type="entry name" value="WD40_rpt"/>
</dbReference>
<dbReference type="InterPro" id="IPR037593">
    <property type="entry name" value="MIOS/Sea4"/>
</dbReference>
<dbReference type="InterPro" id="IPR036322">
    <property type="entry name" value="WD40_repeat_dom_sf"/>
</dbReference>
<keyword evidence="3" id="KW-1185">Reference proteome</keyword>
<feature type="region of interest" description="Disordered" evidence="1">
    <location>
        <begin position="153"/>
        <end position="185"/>
    </location>
</feature>
<evidence type="ECO:0000256" key="1">
    <source>
        <dbReference type="SAM" id="MobiDB-lite"/>
    </source>
</evidence>
<evidence type="ECO:0000313" key="2">
    <source>
        <dbReference type="EMBL" id="KAG2219748.1"/>
    </source>
</evidence>
<dbReference type="SUPFAM" id="SSF50978">
    <property type="entry name" value="WD40 repeat-like"/>
    <property type="match status" value="1"/>
</dbReference>
<name>A0A8H7S1L4_9FUNG</name>
<dbReference type="OrthoDB" id="341486at2759"/>
<dbReference type="PANTHER" id="PTHR16453:SF9">
    <property type="entry name" value="GATOR COMPLEX PROTEIN MIOS"/>
    <property type="match status" value="1"/>
</dbReference>
<feature type="compositionally biased region" description="Polar residues" evidence="1">
    <location>
        <begin position="173"/>
        <end position="185"/>
    </location>
</feature>
<dbReference type="Proteomes" id="UP000646827">
    <property type="component" value="Unassembled WGS sequence"/>
</dbReference>
<dbReference type="GO" id="GO:1904263">
    <property type="term" value="P:positive regulation of TORC1 signaling"/>
    <property type="evidence" value="ECO:0007669"/>
    <property type="project" value="TreeGrafter"/>
</dbReference>
<feature type="non-terminal residue" evidence="2">
    <location>
        <position position="1"/>
    </location>
</feature>
<dbReference type="InterPro" id="IPR015943">
    <property type="entry name" value="WD40/YVTN_repeat-like_dom_sf"/>
</dbReference>
<dbReference type="AlphaFoldDB" id="A0A8H7S1L4"/>
<feature type="non-terminal residue" evidence="2">
    <location>
        <position position="185"/>
    </location>
</feature>
<evidence type="ECO:0000313" key="3">
    <source>
        <dbReference type="Proteomes" id="UP000646827"/>
    </source>
</evidence>
<dbReference type="Pfam" id="PF21720">
    <property type="entry name" value="MIOS_WD40"/>
    <property type="match status" value="1"/>
</dbReference>
<proteinExistence type="predicted"/>
<accession>A0A8H7S1L4</accession>